<evidence type="ECO:0000256" key="3">
    <source>
        <dbReference type="ARBA" id="ARBA00023163"/>
    </source>
</evidence>
<evidence type="ECO:0000313" key="7">
    <source>
        <dbReference type="Proteomes" id="UP000422764"/>
    </source>
</evidence>
<dbReference type="EMBL" id="CP046522">
    <property type="protein sequence ID" value="QGU94162.1"/>
    <property type="molecule type" value="Genomic_DNA"/>
</dbReference>
<dbReference type="AlphaFoldDB" id="A0A6I6EK25"/>
<name>A0A6I6EK25_9CLOT</name>
<evidence type="ECO:0000259" key="5">
    <source>
        <dbReference type="PROSITE" id="PS51063"/>
    </source>
</evidence>
<keyword evidence="3" id="KW-0804">Transcription</keyword>
<gene>
    <name evidence="6" type="ORF">GOM49_02540</name>
</gene>
<evidence type="ECO:0000259" key="4">
    <source>
        <dbReference type="PROSITE" id="PS50042"/>
    </source>
</evidence>
<accession>A0A6I6EK25</accession>
<protein>
    <submittedName>
        <fullName evidence="6">Helix-turn-helix domain-containing protein</fullName>
    </submittedName>
</protein>
<organism evidence="6 7">
    <name type="scientific">Clostridium bovifaecis</name>
    <dbReference type="NCBI Taxonomy" id="2184719"/>
    <lineage>
        <taxon>Bacteria</taxon>
        <taxon>Bacillati</taxon>
        <taxon>Bacillota</taxon>
        <taxon>Clostridia</taxon>
        <taxon>Eubacteriales</taxon>
        <taxon>Clostridiaceae</taxon>
        <taxon>Clostridium</taxon>
    </lineage>
</organism>
<feature type="domain" description="Cyclic nucleotide-binding" evidence="4">
    <location>
        <begin position="14"/>
        <end position="144"/>
    </location>
</feature>
<dbReference type="GO" id="GO:0005829">
    <property type="term" value="C:cytosol"/>
    <property type="evidence" value="ECO:0007669"/>
    <property type="project" value="TreeGrafter"/>
</dbReference>
<dbReference type="InterPro" id="IPR018490">
    <property type="entry name" value="cNMP-bd_dom_sf"/>
</dbReference>
<dbReference type="PANTHER" id="PTHR24567:SF74">
    <property type="entry name" value="HTH-TYPE TRANSCRIPTIONAL REGULATOR ARCR"/>
    <property type="match status" value="1"/>
</dbReference>
<evidence type="ECO:0000313" key="6">
    <source>
        <dbReference type="EMBL" id="QGU94162.1"/>
    </source>
</evidence>
<dbReference type="Proteomes" id="UP000422764">
    <property type="component" value="Chromosome"/>
</dbReference>
<keyword evidence="7" id="KW-1185">Reference proteome</keyword>
<sequence length="228" mass="26577">MIKIKKEDLLKIPMFSKLQEGTLERLTAIAYKIDLKKGEKLFLERDNVDNIYVVLKGKVSMYRSNEEGQKKVVYILDDGQAINEVILDRKPASIGCEAFEASQIIAFPWEELLNVMENDFNLTKEMMNMMAKKIRRLYRQLKNTVPIKMDRKVAAKLWKLSRDYGIPVEEGTLINLKITITYLADMLGSPRETISRSVKSLEEKGLVKYKDRKMIVDTERLAKYYREL</sequence>
<dbReference type="Pfam" id="PF00027">
    <property type="entry name" value="cNMP_binding"/>
    <property type="match status" value="1"/>
</dbReference>
<dbReference type="SMART" id="SM00100">
    <property type="entry name" value="cNMP"/>
    <property type="match status" value="1"/>
</dbReference>
<dbReference type="InterPro" id="IPR036390">
    <property type="entry name" value="WH_DNA-bd_sf"/>
</dbReference>
<dbReference type="InterPro" id="IPR000595">
    <property type="entry name" value="cNMP-bd_dom"/>
</dbReference>
<dbReference type="PRINTS" id="PR00034">
    <property type="entry name" value="HTHCRP"/>
</dbReference>
<dbReference type="SMART" id="SM00419">
    <property type="entry name" value="HTH_CRP"/>
    <property type="match status" value="1"/>
</dbReference>
<proteinExistence type="predicted"/>
<feature type="domain" description="HTH crp-type" evidence="5">
    <location>
        <begin position="147"/>
        <end position="219"/>
    </location>
</feature>
<dbReference type="SUPFAM" id="SSF51206">
    <property type="entry name" value="cAMP-binding domain-like"/>
    <property type="match status" value="1"/>
</dbReference>
<dbReference type="InterPro" id="IPR014710">
    <property type="entry name" value="RmlC-like_jellyroll"/>
</dbReference>
<dbReference type="Gene3D" id="2.60.120.10">
    <property type="entry name" value="Jelly Rolls"/>
    <property type="match status" value="1"/>
</dbReference>
<dbReference type="InterPro" id="IPR050397">
    <property type="entry name" value="Env_Response_Regulators"/>
</dbReference>
<dbReference type="InterPro" id="IPR036388">
    <property type="entry name" value="WH-like_DNA-bd_sf"/>
</dbReference>
<evidence type="ECO:0000256" key="2">
    <source>
        <dbReference type="ARBA" id="ARBA00023125"/>
    </source>
</evidence>
<dbReference type="InterPro" id="IPR012318">
    <property type="entry name" value="HTH_CRP"/>
</dbReference>
<reference evidence="6 7" key="1">
    <citation type="submission" date="2019-12" db="EMBL/GenBank/DDBJ databases">
        <title>Genome sequenceing of Clostridium bovifaecis.</title>
        <authorList>
            <person name="Yao Y."/>
        </authorList>
    </citation>
    <scope>NUCLEOTIDE SEQUENCE [LARGE SCALE GENOMIC DNA]</scope>
    <source>
        <strain evidence="6 7">BXX</strain>
    </source>
</reference>
<dbReference type="PROSITE" id="PS51063">
    <property type="entry name" value="HTH_CRP_2"/>
    <property type="match status" value="1"/>
</dbReference>
<dbReference type="GO" id="GO:0003677">
    <property type="term" value="F:DNA binding"/>
    <property type="evidence" value="ECO:0007669"/>
    <property type="project" value="UniProtKB-KW"/>
</dbReference>
<dbReference type="PROSITE" id="PS50042">
    <property type="entry name" value="CNMP_BINDING_3"/>
    <property type="match status" value="1"/>
</dbReference>
<dbReference type="SUPFAM" id="SSF46785">
    <property type="entry name" value="Winged helix' DNA-binding domain"/>
    <property type="match status" value="1"/>
</dbReference>
<keyword evidence="1" id="KW-0805">Transcription regulation</keyword>
<keyword evidence="2" id="KW-0238">DNA-binding</keyword>
<dbReference type="PANTHER" id="PTHR24567">
    <property type="entry name" value="CRP FAMILY TRANSCRIPTIONAL REGULATORY PROTEIN"/>
    <property type="match status" value="1"/>
</dbReference>
<dbReference type="Gene3D" id="1.10.10.10">
    <property type="entry name" value="Winged helix-like DNA-binding domain superfamily/Winged helix DNA-binding domain"/>
    <property type="match status" value="1"/>
</dbReference>
<dbReference type="GO" id="GO:0003700">
    <property type="term" value="F:DNA-binding transcription factor activity"/>
    <property type="evidence" value="ECO:0007669"/>
    <property type="project" value="TreeGrafter"/>
</dbReference>
<dbReference type="Pfam" id="PF13545">
    <property type="entry name" value="HTH_Crp_2"/>
    <property type="match status" value="1"/>
</dbReference>
<evidence type="ECO:0000256" key="1">
    <source>
        <dbReference type="ARBA" id="ARBA00023015"/>
    </source>
</evidence>
<dbReference type="CDD" id="cd00038">
    <property type="entry name" value="CAP_ED"/>
    <property type="match status" value="1"/>
</dbReference>